<dbReference type="AlphaFoldDB" id="A0AAW0FX05"/>
<gene>
    <name evidence="2" type="ORF">QCA50_015199</name>
</gene>
<sequence>MFTPYFYFVALAFAAIQASAIVIPQDGNIALLPRQIIIVPTDAPAHVDRRQIIFPTDAPVQVGRRAPEDCKDGQFCGY</sequence>
<feature type="chain" id="PRO_5043362311" evidence="1">
    <location>
        <begin position="21"/>
        <end position="78"/>
    </location>
</feature>
<comment type="caution">
    <text evidence="2">The sequence shown here is derived from an EMBL/GenBank/DDBJ whole genome shotgun (WGS) entry which is preliminary data.</text>
</comment>
<proteinExistence type="predicted"/>
<protein>
    <submittedName>
        <fullName evidence="2">Uncharacterized protein</fullName>
    </submittedName>
</protein>
<evidence type="ECO:0000256" key="1">
    <source>
        <dbReference type="SAM" id="SignalP"/>
    </source>
</evidence>
<dbReference type="Proteomes" id="UP001385951">
    <property type="component" value="Unassembled WGS sequence"/>
</dbReference>
<feature type="signal peptide" evidence="1">
    <location>
        <begin position="1"/>
        <end position="20"/>
    </location>
</feature>
<reference evidence="2 3" key="1">
    <citation type="submission" date="2022-09" db="EMBL/GenBank/DDBJ databases">
        <authorList>
            <person name="Palmer J.M."/>
        </authorList>
    </citation>
    <scope>NUCLEOTIDE SEQUENCE [LARGE SCALE GENOMIC DNA]</scope>
    <source>
        <strain evidence="2 3">DSM 7382</strain>
    </source>
</reference>
<evidence type="ECO:0000313" key="3">
    <source>
        <dbReference type="Proteomes" id="UP001385951"/>
    </source>
</evidence>
<name>A0AAW0FX05_9APHY</name>
<keyword evidence="1" id="KW-0732">Signal</keyword>
<evidence type="ECO:0000313" key="2">
    <source>
        <dbReference type="EMBL" id="KAK7681852.1"/>
    </source>
</evidence>
<keyword evidence="3" id="KW-1185">Reference proteome</keyword>
<accession>A0AAW0FX05</accession>
<organism evidence="2 3">
    <name type="scientific">Cerrena zonata</name>
    <dbReference type="NCBI Taxonomy" id="2478898"/>
    <lineage>
        <taxon>Eukaryota</taxon>
        <taxon>Fungi</taxon>
        <taxon>Dikarya</taxon>
        <taxon>Basidiomycota</taxon>
        <taxon>Agaricomycotina</taxon>
        <taxon>Agaricomycetes</taxon>
        <taxon>Polyporales</taxon>
        <taxon>Cerrenaceae</taxon>
        <taxon>Cerrena</taxon>
    </lineage>
</organism>
<dbReference type="EMBL" id="JASBNA010000039">
    <property type="protein sequence ID" value="KAK7681852.1"/>
    <property type="molecule type" value="Genomic_DNA"/>
</dbReference>